<evidence type="ECO:0000313" key="1">
    <source>
        <dbReference type="EMBL" id="KKN20197.1"/>
    </source>
</evidence>
<dbReference type="Gene3D" id="1.10.3290.10">
    <property type="entry name" value="Fido-like domain"/>
    <property type="match status" value="1"/>
</dbReference>
<gene>
    <name evidence="1" type="ORF">LCGC14_0938230</name>
</gene>
<evidence type="ECO:0008006" key="2">
    <source>
        <dbReference type="Google" id="ProtNLM"/>
    </source>
</evidence>
<dbReference type="InterPro" id="IPR036597">
    <property type="entry name" value="Fido-like_dom_sf"/>
</dbReference>
<comment type="caution">
    <text evidence="1">The sequence shown here is derived from an EMBL/GenBank/DDBJ whole genome shotgun (WGS) entry which is preliminary data.</text>
</comment>
<dbReference type="EMBL" id="LAZR01003265">
    <property type="protein sequence ID" value="KKN20197.1"/>
    <property type="molecule type" value="Genomic_DNA"/>
</dbReference>
<dbReference type="AlphaFoldDB" id="A0A0F9P712"/>
<name>A0A0F9P712_9ZZZZ</name>
<proteinExistence type="predicted"/>
<organism evidence="1">
    <name type="scientific">marine sediment metagenome</name>
    <dbReference type="NCBI Taxonomy" id="412755"/>
    <lineage>
        <taxon>unclassified sequences</taxon>
        <taxon>metagenomes</taxon>
        <taxon>ecological metagenomes</taxon>
    </lineage>
</organism>
<reference evidence="1" key="1">
    <citation type="journal article" date="2015" name="Nature">
        <title>Complex archaea that bridge the gap between prokaryotes and eukaryotes.</title>
        <authorList>
            <person name="Spang A."/>
            <person name="Saw J.H."/>
            <person name="Jorgensen S.L."/>
            <person name="Zaremba-Niedzwiedzka K."/>
            <person name="Martijn J."/>
            <person name="Lind A.E."/>
            <person name="van Eijk R."/>
            <person name="Schleper C."/>
            <person name="Guy L."/>
            <person name="Ettema T.J."/>
        </authorList>
    </citation>
    <scope>NUCLEOTIDE SEQUENCE</scope>
</reference>
<sequence>MDKKELKFLKESNAIEREYSEIALNDSIKAWEYAKNFIPSGRKIDIPMILTVHQFLMSRLDSRIAGKIRECDVWVGNRKCLAPEEIRLSLQDWCLPETCPDDANEETIEAYEDVKKFIRNMATL</sequence>
<dbReference type="SUPFAM" id="SSF140931">
    <property type="entry name" value="Fic-like"/>
    <property type="match status" value="1"/>
</dbReference>
<protein>
    <recommendedName>
        <fullName evidence="2">Fido domain-containing protein</fullName>
    </recommendedName>
</protein>
<accession>A0A0F9P712</accession>